<dbReference type="SUPFAM" id="SSF53335">
    <property type="entry name" value="S-adenosyl-L-methionine-dependent methyltransferases"/>
    <property type="match status" value="1"/>
</dbReference>
<evidence type="ECO:0000256" key="1">
    <source>
        <dbReference type="SAM" id="Phobius"/>
    </source>
</evidence>
<reference evidence="2 4" key="1">
    <citation type="submission" date="2015-05" db="EMBL/GenBank/DDBJ databases">
        <authorList>
            <person name="Wang D.B."/>
            <person name="Wang M."/>
        </authorList>
    </citation>
    <scope>NUCLEOTIDE SEQUENCE [LARGE SCALE GENOMIC DNA]</scope>
    <source>
        <strain evidence="2">VL1</strain>
    </source>
</reference>
<reference evidence="3" key="2">
    <citation type="journal article" date="2021" name="Mol. Plant Pathol.">
        <title>A 20-kb lineage-specific genomic region tames virulence in pathogenic amphidiploid Verticillium longisporum.</title>
        <authorList>
            <person name="Harting R."/>
            <person name="Starke J."/>
            <person name="Kusch H."/>
            <person name="Poggeler S."/>
            <person name="Maurus I."/>
            <person name="Schluter R."/>
            <person name="Landesfeind M."/>
            <person name="Bulla I."/>
            <person name="Nowrousian M."/>
            <person name="de Jonge R."/>
            <person name="Stahlhut G."/>
            <person name="Hoff K.J."/>
            <person name="Asshauer K.P."/>
            <person name="Thurmer A."/>
            <person name="Stanke M."/>
            <person name="Daniel R."/>
            <person name="Morgenstern B."/>
            <person name="Thomma B.P.H.J."/>
            <person name="Kronstad J.W."/>
            <person name="Braus-Stromeyer S.A."/>
            <person name="Braus G.H."/>
        </authorList>
    </citation>
    <scope>NUCLEOTIDE SEQUENCE</scope>
    <source>
        <strain evidence="3">Vl32</strain>
    </source>
</reference>
<protein>
    <submittedName>
        <fullName evidence="3">8-demethyl-8-(2-methoxy-alpha-L-rhamnosyl)-tetracenomycin-C 3'-O-methyltransferase like protein</fullName>
    </submittedName>
</protein>
<dbReference type="AlphaFoldDB" id="A0A0G4LUR9"/>
<gene>
    <name evidence="2" type="ORF">BN1708_014316</name>
    <name evidence="3" type="ORF">HYQ45_014453</name>
</gene>
<evidence type="ECO:0000313" key="4">
    <source>
        <dbReference type="Proteomes" id="UP000044602"/>
    </source>
</evidence>
<evidence type="ECO:0000313" key="3">
    <source>
        <dbReference type="EMBL" id="KAG7121619.1"/>
    </source>
</evidence>
<name>A0A0G4LUR9_VERLO</name>
<dbReference type="STRING" id="100787.A0A0G4LUR9"/>
<dbReference type="EMBL" id="CVQH01019557">
    <property type="protein sequence ID" value="CRK25796.1"/>
    <property type="molecule type" value="Genomic_DNA"/>
</dbReference>
<dbReference type="Proteomes" id="UP000689129">
    <property type="component" value="Unassembled WGS sequence"/>
</dbReference>
<keyword evidence="1" id="KW-1133">Transmembrane helix</keyword>
<dbReference type="GO" id="GO:0008168">
    <property type="term" value="F:methyltransferase activity"/>
    <property type="evidence" value="ECO:0007669"/>
    <property type="project" value="UniProtKB-KW"/>
</dbReference>
<evidence type="ECO:0000313" key="2">
    <source>
        <dbReference type="EMBL" id="CRK25796.1"/>
    </source>
</evidence>
<dbReference type="Proteomes" id="UP000044602">
    <property type="component" value="Unassembled WGS sequence"/>
</dbReference>
<proteinExistence type="predicted"/>
<dbReference type="InterPro" id="IPR029063">
    <property type="entry name" value="SAM-dependent_MTases_sf"/>
</dbReference>
<accession>A0A0G4LUR9</accession>
<dbReference type="Gene3D" id="3.40.50.150">
    <property type="entry name" value="Vaccinia Virus protein VP39"/>
    <property type="match status" value="1"/>
</dbReference>
<keyword evidence="4" id="KW-1185">Reference proteome</keyword>
<dbReference type="EMBL" id="JAEMWZ010000367">
    <property type="protein sequence ID" value="KAG7121619.1"/>
    <property type="molecule type" value="Genomic_DNA"/>
</dbReference>
<keyword evidence="3" id="KW-0489">Methyltransferase</keyword>
<keyword evidence="3" id="KW-0808">Transferase</keyword>
<keyword evidence="1" id="KW-0812">Transmembrane</keyword>
<feature type="transmembrane region" description="Helical" evidence="1">
    <location>
        <begin position="12"/>
        <end position="30"/>
    </location>
</feature>
<sequence>MKLKSQSQTELRAVFVFAIVTCIFMIYTFTRRPIDGIPTKASWGWKTADPFPDPSLPRLSFRDIALQYGSHKATTTKHHFMYEKYLPAIRDRHVKVLEIGLGCETYHSVPDNSPYPLAKVGASYRTFTSYFPHLSLTYLEIDETCAKEFATYNDKAAIFIGDQGDQAFLDRFVEQATVHGLFDVVIDDGAGTDDIQEHTLRDLWRIVSPGGVYFVEGVRRKSDRTHRSEGQRPFGDFVDELLWEDAMLPEGEIRSIDCMEGICAFFKKDAGMI</sequence>
<dbReference type="GO" id="GO:0032259">
    <property type="term" value="P:methylation"/>
    <property type="evidence" value="ECO:0007669"/>
    <property type="project" value="UniProtKB-KW"/>
</dbReference>
<keyword evidence="1" id="KW-0472">Membrane</keyword>
<dbReference type="OrthoDB" id="407477at2759"/>
<organism evidence="2 4">
    <name type="scientific">Verticillium longisporum</name>
    <name type="common">Verticillium dahliae var. longisporum</name>
    <dbReference type="NCBI Taxonomy" id="100787"/>
    <lineage>
        <taxon>Eukaryota</taxon>
        <taxon>Fungi</taxon>
        <taxon>Dikarya</taxon>
        <taxon>Ascomycota</taxon>
        <taxon>Pezizomycotina</taxon>
        <taxon>Sordariomycetes</taxon>
        <taxon>Hypocreomycetidae</taxon>
        <taxon>Glomerellales</taxon>
        <taxon>Plectosphaerellaceae</taxon>
        <taxon>Verticillium</taxon>
    </lineage>
</organism>